<proteinExistence type="predicted"/>
<keyword evidence="1" id="KW-0808">Transferase</keyword>
<accession>A0A833WBN1</accession>
<name>A0A833WBN1_PHYIN</name>
<dbReference type="AlphaFoldDB" id="A0A833WBN1"/>
<gene>
    <name evidence="1" type="ORF">GN244_ATG11662</name>
    <name evidence="2" type="ORF">GN958_ATG02760</name>
</gene>
<reference evidence="1" key="1">
    <citation type="submission" date="2020-04" db="EMBL/GenBank/DDBJ databases">
        <title>Hybrid Assembly of Korean Phytophthora infestans isolates.</title>
        <authorList>
            <person name="Prokchorchik M."/>
            <person name="Lee Y."/>
            <person name="Seo J."/>
            <person name="Cho J.-H."/>
            <person name="Park Y.-E."/>
            <person name="Jang D.-C."/>
            <person name="Im J.-S."/>
            <person name="Choi J.-G."/>
            <person name="Park H.-J."/>
            <person name="Lee G.-B."/>
            <person name="Lee Y.-G."/>
            <person name="Hong S.-Y."/>
            <person name="Cho K."/>
            <person name="Sohn K.H."/>
        </authorList>
    </citation>
    <scope>NUCLEOTIDE SEQUENCE</scope>
    <source>
        <strain evidence="1">KR_1_A1</strain>
        <strain evidence="2">KR_2_A2</strain>
    </source>
</reference>
<evidence type="ECO:0000313" key="1">
    <source>
        <dbReference type="EMBL" id="KAF4036292.1"/>
    </source>
</evidence>
<dbReference type="GO" id="GO:0003964">
    <property type="term" value="F:RNA-directed DNA polymerase activity"/>
    <property type="evidence" value="ECO:0007669"/>
    <property type="project" value="UniProtKB-KW"/>
</dbReference>
<dbReference type="EMBL" id="JAACNO010000370">
    <property type="protein sequence ID" value="KAF4148066.1"/>
    <property type="molecule type" value="Genomic_DNA"/>
</dbReference>
<evidence type="ECO:0000313" key="3">
    <source>
        <dbReference type="Proteomes" id="UP000602510"/>
    </source>
</evidence>
<dbReference type="Proteomes" id="UP000704712">
    <property type="component" value="Unassembled WGS sequence"/>
</dbReference>
<comment type="caution">
    <text evidence="1">The sequence shown here is derived from an EMBL/GenBank/DDBJ whole genome shotgun (WGS) entry which is preliminary data.</text>
</comment>
<keyword evidence="3" id="KW-1185">Reference proteome</keyword>
<protein>
    <submittedName>
        <fullName evidence="1">Reverse transcriptase (RNA-dependent DNA polymerase)</fullName>
    </submittedName>
</protein>
<keyword evidence="1" id="KW-0548">Nucleotidyltransferase</keyword>
<dbReference type="Proteomes" id="UP000602510">
    <property type="component" value="Unassembled WGS sequence"/>
</dbReference>
<dbReference type="EMBL" id="WSZM01000271">
    <property type="protein sequence ID" value="KAF4036292.1"/>
    <property type="molecule type" value="Genomic_DNA"/>
</dbReference>
<sequence>MALYGLCQTGAACRDEIDVFVKPIGLLPTTADKYVCCIHCDGLLIVLLYVDDILIVYEHGSDMKRMLSLVAECYDAKNLGIPKV</sequence>
<evidence type="ECO:0000313" key="2">
    <source>
        <dbReference type="EMBL" id="KAF4148066.1"/>
    </source>
</evidence>
<keyword evidence="1" id="KW-0695">RNA-directed DNA polymerase</keyword>
<organism evidence="1 3">
    <name type="scientific">Phytophthora infestans</name>
    <name type="common">Potato late blight agent</name>
    <name type="synonym">Botrytis infestans</name>
    <dbReference type="NCBI Taxonomy" id="4787"/>
    <lineage>
        <taxon>Eukaryota</taxon>
        <taxon>Sar</taxon>
        <taxon>Stramenopiles</taxon>
        <taxon>Oomycota</taxon>
        <taxon>Peronosporomycetes</taxon>
        <taxon>Peronosporales</taxon>
        <taxon>Peronosporaceae</taxon>
        <taxon>Phytophthora</taxon>
    </lineage>
</organism>